<name>A0A936TDZ7_9ACTN</name>
<protein>
    <submittedName>
        <fullName evidence="1">Uncharacterized protein</fullName>
    </submittedName>
</protein>
<organism evidence="1 2">
    <name type="scientific">Candidatus Neomicrothrix subdominans</name>
    <dbReference type="NCBI Taxonomy" id="2954438"/>
    <lineage>
        <taxon>Bacteria</taxon>
        <taxon>Bacillati</taxon>
        <taxon>Actinomycetota</taxon>
        <taxon>Acidimicrobiia</taxon>
        <taxon>Acidimicrobiales</taxon>
        <taxon>Microthrixaceae</taxon>
        <taxon>Candidatus Neomicrothrix</taxon>
    </lineage>
</organism>
<accession>A0A936TDZ7</accession>
<dbReference type="AlphaFoldDB" id="A0A936TDZ7"/>
<evidence type="ECO:0000313" key="1">
    <source>
        <dbReference type="EMBL" id="MBK9297883.1"/>
    </source>
</evidence>
<comment type="caution">
    <text evidence="1">The sequence shown here is derived from an EMBL/GenBank/DDBJ whole genome shotgun (WGS) entry which is preliminary data.</text>
</comment>
<dbReference type="EMBL" id="JADJZA010000007">
    <property type="protein sequence ID" value="MBK9297883.1"/>
    <property type="molecule type" value="Genomic_DNA"/>
</dbReference>
<gene>
    <name evidence="1" type="ORF">IPN02_13835</name>
</gene>
<sequence length="201" mass="22436">MLDHVFTDAIGALRDAMERAMLERQAFEERFQTDILLGDVSWETSYGLPGEGTPPRIRADISLDWPTWSQTAYRSWYIDEDLTEAPSIEIEVSFRIQRMSETPDLASLLAALPEDSPNVGPERLHREGPTTEALHDSHLTSTEWSVEVSYEGVYELDESTLADGSVLDDHFGAMGGWVASTLVKLGDLTFSFLPSNDIDLP</sequence>
<evidence type="ECO:0000313" key="2">
    <source>
        <dbReference type="Proteomes" id="UP000727993"/>
    </source>
</evidence>
<proteinExistence type="predicted"/>
<dbReference type="Proteomes" id="UP000727993">
    <property type="component" value="Unassembled WGS sequence"/>
</dbReference>
<reference evidence="1 2" key="1">
    <citation type="submission" date="2020-10" db="EMBL/GenBank/DDBJ databases">
        <title>Connecting structure to function with the recovery of over 1000 high-quality activated sludge metagenome-assembled genomes encoding full-length rRNA genes using long-read sequencing.</title>
        <authorList>
            <person name="Singleton C.M."/>
            <person name="Petriglieri F."/>
            <person name="Kristensen J.M."/>
            <person name="Kirkegaard R.H."/>
            <person name="Michaelsen T.Y."/>
            <person name="Andersen M.H."/>
            <person name="Karst S.M."/>
            <person name="Dueholm M.S."/>
            <person name="Nielsen P.H."/>
            <person name="Albertsen M."/>
        </authorList>
    </citation>
    <scope>NUCLEOTIDE SEQUENCE [LARGE SCALE GENOMIC DNA]</scope>
    <source>
        <strain evidence="1">Lyne_18-Q3-R50-59_MAXAC.006</strain>
    </source>
</reference>